<comment type="caution">
    <text evidence="2">The sequence shown here is derived from an EMBL/GenBank/DDBJ whole genome shotgun (WGS) entry which is preliminary data.</text>
</comment>
<dbReference type="CDD" id="cd05154">
    <property type="entry name" value="ACAD10_11_N-like"/>
    <property type="match status" value="1"/>
</dbReference>
<dbReference type="EMBL" id="BIFS01000002">
    <property type="protein sequence ID" value="GCE23873.1"/>
    <property type="molecule type" value="Genomic_DNA"/>
</dbReference>
<sequence>MSSDLERRLVDSVALQAYLAQALPLADATMPLVIERVRGGHSNETFFITSGTQEFVLRRPPYGPLLPTAHDVGREYRVLSALADTTVPVPRPLLYCDDIQVIGAPFYLMERIPGIAIRDRLPAAFASNIQARAGIGEALIDALAELHLVDWQAVGLEGFGKPYGYLARQLRRWTGQLDASRTRDIPDLDEVTLWLQEHLPESLHATIVHGDYRLDNALLVPEPPARVLAIVDWEMATLGDPLADVGYLLSFWREAGDPPFTLGDASWEITGQPGFSTRAELVQRYMERTQRKVEHIDFYVALAIWKLAILLEGSYKRYLSGTTDDPFFPVLERGVPALAARALSVCNGEMKFL</sequence>
<reference evidence="3" key="1">
    <citation type="submission" date="2018-12" db="EMBL/GenBank/DDBJ databases">
        <title>Tengunoibacter tsumagoiensis gen. nov., sp. nov., Dictyobacter kobayashii sp. nov., D. alpinus sp. nov., and D. joshuensis sp. nov. and description of Dictyobacteraceae fam. nov. within the order Ktedonobacterales isolated from Tengu-no-mugimeshi.</title>
        <authorList>
            <person name="Wang C.M."/>
            <person name="Zheng Y."/>
            <person name="Sakai Y."/>
            <person name="Toyoda A."/>
            <person name="Minakuchi Y."/>
            <person name="Abe K."/>
            <person name="Yokota A."/>
            <person name="Yabe S."/>
        </authorList>
    </citation>
    <scope>NUCLEOTIDE SEQUENCE [LARGE SCALE GENOMIC DNA]</scope>
    <source>
        <strain evidence="3">Uno11</strain>
    </source>
</reference>
<dbReference type="Gene3D" id="3.30.200.20">
    <property type="entry name" value="Phosphorylase Kinase, domain 1"/>
    <property type="match status" value="1"/>
</dbReference>
<keyword evidence="3" id="KW-1185">Reference proteome</keyword>
<name>A0A402AXS8_9CHLR</name>
<dbReference type="Pfam" id="PF01636">
    <property type="entry name" value="APH"/>
    <property type="match status" value="1"/>
</dbReference>
<feature type="domain" description="Aminoglycoside phosphotransferase" evidence="1">
    <location>
        <begin position="34"/>
        <end position="262"/>
    </location>
</feature>
<dbReference type="InterPro" id="IPR002575">
    <property type="entry name" value="Aminoglycoside_PTrfase"/>
</dbReference>
<gene>
    <name evidence="2" type="ORF">KDK_76730</name>
</gene>
<dbReference type="Proteomes" id="UP000287188">
    <property type="component" value="Unassembled WGS sequence"/>
</dbReference>
<dbReference type="SUPFAM" id="SSF56112">
    <property type="entry name" value="Protein kinase-like (PK-like)"/>
    <property type="match status" value="1"/>
</dbReference>
<dbReference type="Gene3D" id="3.90.1200.10">
    <property type="match status" value="1"/>
</dbReference>
<dbReference type="RefSeq" id="WP_126557200.1">
    <property type="nucleotide sequence ID" value="NZ_BIFS01000002.1"/>
</dbReference>
<dbReference type="PANTHER" id="PTHR47829:SF1">
    <property type="entry name" value="HAD FAMILY PHOSPHATASE"/>
    <property type="match status" value="1"/>
</dbReference>
<evidence type="ECO:0000313" key="3">
    <source>
        <dbReference type="Proteomes" id="UP000287188"/>
    </source>
</evidence>
<accession>A0A402AXS8</accession>
<dbReference type="InterPro" id="IPR052898">
    <property type="entry name" value="ACAD10-like"/>
</dbReference>
<dbReference type="OrthoDB" id="3806873at2"/>
<organism evidence="2 3">
    <name type="scientific">Dictyobacter kobayashii</name>
    <dbReference type="NCBI Taxonomy" id="2014872"/>
    <lineage>
        <taxon>Bacteria</taxon>
        <taxon>Bacillati</taxon>
        <taxon>Chloroflexota</taxon>
        <taxon>Ktedonobacteria</taxon>
        <taxon>Ktedonobacterales</taxon>
        <taxon>Dictyobacteraceae</taxon>
        <taxon>Dictyobacter</taxon>
    </lineage>
</organism>
<dbReference type="PANTHER" id="PTHR47829">
    <property type="entry name" value="HYDROLASE, PUTATIVE (AFU_ORTHOLOGUE AFUA_1G12880)-RELATED"/>
    <property type="match status" value="1"/>
</dbReference>
<evidence type="ECO:0000259" key="1">
    <source>
        <dbReference type="Pfam" id="PF01636"/>
    </source>
</evidence>
<dbReference type="InterPro" id="IPR041726">
    <property type="entry name" value="ACAD10_11_N"/>
</dbReference>
<proteinExistence type="predicted"/>
<dbReference type="InterPro" id="IPR011009">
    <property type="entry name" value="Kinase-like_dom_sf"/>
</dbReference>
<dbReference type="AlphaFoldDB" id="A0A402AXS8"/>
<evidence type="ECO:0000313" key="2">
    <source>
        <dbReference type="EMBL" id="GCE23873.1"/>
    </source>
</evidence>
<protein>
    <submittedName>
        <fullName evidence="2">Acyl-CoA dehydrogenase</fullName>
    </submittedName>
</protein>